<dbReference type="SUPFAM" id="SSF52374">
    <property type="entry name" value="Nucleotidylyl transferase"/>
    <property type="match status" value="1"/>
</dbReference>
<dbReference type="PRINTS" id="PR00985">
    <property type="entry name" value="TRNASYNTHLEU"/>
</dbReference>
<reference evidence="15" key="1">
    <citation type="journal article" date="2014" name="Int. J. Syst. Evol. Microbiol.">
        <title>Complete genome sequence of Corynebacterium casei LMG S-19264T (=DSM 44701T), isolated from a smear-ripened cheese.</title>
        <authorList>
            <consortium name="US DOE Joint Genome Institute (JGI-PGF)"/>
            <person name="Walter F."/>
            <person name="Albersmeier A."/>
            <person name="Kalinowski J."/>
            <person name="Ruckert C."/>
        </authorList>
    </citation>
    <scope>NUCLEOTIDE SEQUENCE</scope>
    <source>
        <strain evidence="15">CGMCC 1.14984</strain>
    </source>
</reference>
<protein>
    <recommendedName>
        <fullName evidence="9">Leucine--tRNA ligase</fullName>
        <ecNumber evidence="9">6.1.1.4</ecNumber>
    </recommendedName>
    <alternativeName>
        <fullName evidence="9">Leucyl-tRNA synthetase</fullName>
        <shortName evidence="9">LeuRS</shortName>
    </alternativeName>
</protein>
<evidence type="ECO:0000256" key="9">
    <source>
        <dbReference type="HAMAP-Rule" id="MF_00049"/>
    </source>
</evidence>
<evidence type="ECO:0000256" key="2">
    <source>
        <dbReference type="ARBA" id="ARBA00022490"/>
    </source>
</evidence>
<feature type="domain" description="Leucyl-tRNA synthetase editing" evidence="14">
    <location>
        <begin position="222"/>
        <end position="410"/>
    </location>
</feature>
<keyword evidence="3 9" id="KW-0436">Ligase</keyword>
<feature type="domain" description="Methionyl/Leucyl tRNA synthetase" evidence="13">
    <location>
        <begin position="39"/>
        <end position="170"/>
    </location>
</feature>
<feature type="binding site" evidence="9">
    <location>
        <position position="628"/>
    </location>
    <ligand>
        <name>ATP</name>
        <dbReference type="ChEBI" id="CHEBI:30616"/>
    </ligand>
</feature>
<sequence length="862" mass="96771">MARYNPKETEPRWRKAWDEADSFKAVASGDKPKYFVLEMFPYPSGRIHIGHVRNYAMGDVIARYKKAQGFNVLHPMGWDAFGMPAENAAMQSGGHPRDWTYGNIEIMREQLKQMGLAIDWSREFATCDPEYYVHEQRMFLEFWKKGFIERKESMVNWDPVDQTVLANEQVIDGKGWRSGAPVERRRLSQWFFRITDRADDLLAALEDGRLAGWPDNVKTMQKNWIGKSKGLKMRFHADAGAPRGFEAIEIYTTRPDTLFGASFVGVSPDHPLAAEFAKDDPKLQAFINECQAAGTSEEAIEKADKRGYRLAMTVKHPFVEGKTLPVYVANFILMQYGTGAIFACPAHDQRDLDFARKYDLDVIPVVCPPDADPASFDVTDEAYVGPGTIFNSGFLNGLPVDEALPKAIAKIEEMGDGQGTTNYRLRDWGISRQRYWGCPIPVIHCEKCGVVPVPEQDLPVKLPDEADFSKPGNPLDRNPVFVNTTCPECGADARRETDTFDTFVDSSWYFARFAAPTPDAPTDPEEANYWLPVDQYIGGIEHAILHLLYARYYTRNMMECGHVNVAEPFENLFTQGMVVHETYLDADETKKLKDRWLFPEQVEKKDGKVISIETGEEVIVGSIEKMSKSKKNVVSPEEIAETYGADAARWFMLSDSPPERDVEWSEAGVEGAWRLINRIWDLCEPNAGIFNRAGADIPAGTDPELRRLTHVTVDGVTDDIEHFRFNKAIARLYEFINGLKKAAPNASEAAVSEGLSALTRLIAPFIPHLAEECWAHLGGEGLACDAPWPKAEKALLVSETITMPVQVNGKRRTEITVPADADKEAVEKLAIEDEAVQRHLDGMQIVKLIVVPGRIINIVVKP</sequence>
<dbReference type="EC" id="6.1.1.4" evidence="9"/>
<evidence type="ECO:0000313" key="17">
    <source>
        <dbReference type="Proteomes" id="UP000621856"/>
    </source>
</evidence>
<dbReference type="Pfam" id="PF00133">
    <property type="entry name" value="tRNA-synt_1"/>
    <property type="match status" value="2"/>
</dbReference>
<dbReference type="InterPro" id="IPR009008">
    <property type="entry name" value="Val/Leu/Ile-tRNA-synth_edit"/>
</dbReference>
<feature type="domain" description="Aminoacyl-tRNA synthetase class Ia" evidence="11">
    <location>
        <begin position="425"/>
        <end position="581"/>
    </location>
</feature>
<keyword evidence="5 9" id="KW-0067">ATP-binding</keyword>
<evidence type="ECO:0000256" key="4">
    <source>
        <dbReference type="ARBA" id="ARBA00022741"/>
    </source>
</evidence>
<evidence type="ECO:0000313" key="16">
    <source>
        <dbReference type="EMBL" id="NHK28124.1"/>
    </source>
</evidence>
<evidence type="ECO:0000313" key="18">
    <source>
        <dbReference type="Proteomes" id="UP000818603"/>
    </source>
</evidence>
<keyword evidence="2 9" id="KW-0963">Cytoplasm</keyword>
<feature type="short sequence motif" description="'HIGH' region" evidence="9">
    <location>
        <begin position="41"/>
        <end position="51"/>
    </location>
</feature>
<dbReference type="Pfam" id="PF13603">
    <property type="entry name" value="tRNA-synt_1_2"/>
    <property type="match status" value="1"/>
</dbReference>
<dbReference type="GO" id="GO:0004823">
    <property type="term" value="F:leucine-tRNA ligase activity"/>
    <property type="evidence" value="ECO:0007669"/>
    <property type="project" value="UniProtKB-UniRule"/>
</dbReference>
<feature type="domain" description="Methionyl/Valyl/Leucyl/Isoleucyl-tRNA synthetase anticodon-binding" evidence="12">
    <location>
        <begin position="704"/>
        <end position="825"/>
    </location>
</feature>
<dbReference type="InterPro" id="IPR002300">
    <property type="entry name" value="aa-tRNA-synth_Ia"/>
</dbReference>
<dbReference type="NCBIfam" id="TIGR00396">
    <property type="entry name" value="leuS_bact"/>
    <property type="match status" value="1"/>
</dbReference>
<dbReference type="AlphaFoldDB" id="A0A8J3ER16"/>
<dbReference type="InterPro" id="IPR025709">
    <property type="entry name" value="Leu_tRNA-synth_edit"/>
</dbReference>
<dbReference type="EMBL" id="BMGZ01000002">
    <property type="protein sequence ID" value="GGH97535.1"/>
    <property type="molecule type" value="Genomic_DNA"/>
</dbReference>
<dbReference type="SUPFAM" id="SSF47323">
    <property type="entry name" value="Anticodon-binding domain of a subclass of class I aminoacyl-tRNA synthetases"/>
    <property type="match status" value="1"/>
</dbReference>
<dbReference type="CDD" id="cd00812">
    <property type="entry name" value="LeuRS_core"/>
    <property type="match status" value="1"/>
</dbReference>
<reference evidence="15" key="3">
    <citation type="submission" date="2020-09" db="EMBL/GenBank/DDBJ databases">
        <authorList>
            <person name="Sun Q."/>
            <person name="Zhou Y."/>
        </authorList>
    </citation>
    <scope>NUCLEOTIDE SEQUENCE</scope>
    <source>
        <strain evidence="15">CGMCC 1.14984</strain>
    </source>
</reference>
<organism evidence="15 17">
    <name type="scientific">Aquisalinus luteolus</name>
    <dbReference type="NCBI Taxonomy" id="1566827"/>
    <lineage>
        <taxon>Bacteria</taxon>
        <taxon>Pseudomonadati</taxon>
        <taxon>Pseudomonadota</taxon>
        <taxon>Alphaproteobacteria</taxon>
        <taxon>Parvularculales</taxon>
        <taxon>Parvularculaceae</taxon>
        <taxon>Aquisalinus</taxon>
    </lineage>
</organism>
<evidence type="ECO:0000259" key="11">
    <source>
        <dbReference type="Pfam" id="PF00133"/>
    </source>
</evidence>
<dbReference type="FunFam" id="3.10.20.590:FF:000001">
    <property type="entry name" value="Leucine--tRNA ligase"/>
    <property type="match status" value="1"/>
</dbReference>
<dbReference type="PANTHER" id="PTHR43740">
    <property type="entry name" value="LEUCYL-TRNA SYNTHETASE"/>
    <property type="match status" value="1"/>
</dbReference>
<evidence type="ECO:0000259" key="12">
    <source>
        <dbReference type="Pfam" id="PF08264"/>
    </source>
</evidence>
<dbReference type="InterPro" id="IPR002302">
    <property type="entry name" value="Leu-tRNA-ligase"/>
</dbReference>
<dbReference type="HAMAP" id="MF_00049_B">
    <property type="entry name" value="Leu_tRNA_synth_B"/>
    <property type="match status" value="1"/>
</dbReference>
<evidence type="ECO:0000256" key="7">
    <source>
        <dbReference type="ARBA" id="ARBA00023146"/>
    </source>
</evidence>
<evidence type="ECO:0000259" key="13">
    <source>
        <dbReference type="Pfam" id="PF09334"/>
    </source>
</evidence>
<dbReference type="Gene3D" id="2.20.28.290">
    <property type="match status" value="1"/>
</dbReference>
<gene>
    <name evidence="9 15" type="primary">leuS</name>
    <name evidence="16" type="ORF">FF098_009435</name>
    <name evidence="15" type="ORF">GCM10011355_19000</name>
</gene>
<feature type="short sequence motif" description="'KMSKS' region" evidence="9">
    <location>
        <begin position="625"/>
        <end position="629"/>
    </location>
</feature>
<dbReference type="Gene3D" id="3.90.740.10">
    <property type="entry name" value="Valyl/Leucyl/Isoleucyl-tRNA synthetase, editing domain"/>
    <property type="match status" value="1"/>
</dbReference>
<dbReference type="GO" id="GO:0006429">
    <property type="term" value="P:leucyl-tRNA aminoacylation"/>
    <property type="evidence" value="ECO:0007669"/>
    <property type="project" value="UniProtKB-UniRule"/>
</dbReference>
<dbReference type="InterPro" id="IPR009080">
    <property type="entry name" value="tRNAsynth_Ia_anticodon-bd"/>
</dbReference>
<dbReference type="Proteomes" id="UP000621856">
    <property type="component" value="Unassembled WGS sequence"/>
</dbReference>
<comment type="subcellular location">
    <subcellularLocation>
        <location evidence="9">Cytoplasm</location>
    </subcellularLocation>
</comment>
<dbReference type="Gene3D" id="3.10.20.590">
    <property type="match status" value="1"/>
</dbReference>
<name>A0A8J3ER16_9PROT</name>
<evidence type="ECO:0000313" key="15">
    <source>
        <dbReference type="EMBL" id="GGH97535.1"/>
    </source>
</evidence>
<dbReference type="InterPro" id="IPR013155">
    <property type="entry name" value="M/V/L/I-tRNA-synth_anticd-bd"/>
</dbReference>
<evidence type="ECO:0000256" key="10">
    <source>
        <dbReference type="RuleBase" id="RU363035"/>
    </source>
</evidence>
<dbReference type="GO" id="GO:0002161">
    <property type="term" value="F:aminoacyl-tRNA deacylase activity"/>
    <property type="evidence" value="ECO:0007669"/>
    <property type="project" value="InterPro"/>
</dbReference>
<keyword evidence="18" id="KW-1185">Reference proteome</keyword>
<dbReference type="Gene3D" id="1.10.730.10">
    <property type="entry name" value="Isoleucyl-tRNA Synthetase, Domain 1"/>
    <property type="match status" value="2"/>
</dbReference>
<comment type="caution">
    <text evidence="15">The sequence shown here is derived from an EMBL/GenBank/DDBJ whole genome shotgun (WGS) entry which is preliminary data.</text>
</comment>
<comment type="catalytic activity">
    <reaction evidence="8 9">
        <text>tRNA(Leu) + L-leucine + ATP = L-leucyl-tRNA(Leu) + AMP + diphosphate</text>
        <dbReference type="Rhea" id="RHEA:11688"/>
        <dbReference type="Rhea" id="RHEA-COMP:9613"/>
        <dbReference type="Rhea" id="RHEA-COMP:9622"/>
        <dbReference type="ChEBI" id="CHEBI:30616"/>
        <dbReference type="ChEBI" id="CHEBI:33019"/>
        <dbReference type="ChEBI" id="CHEBI:57427"/>
        <dbReference type="ChEBI" id="CHEBI:78442"/>
        <dbReference type="ChEBI" id="CHEBI:78494"/>
        <dbReference type="ChEBI" id="CHEBI:456215"/>
        <dbReference type="EC" id="6.1.1.4"/>
    </reaction>
</comment>
<dbReference type="CDD" id="cd07958">
    <property type="entry name" value="Anticodon_Ia_Leu_BEm"/>
    <property type="match status" value="1"/>
</dbReference>
<dbReference type="PANTHER" id="PTHR43740:SF2">
    <property type="entry name" value="LEUCINE--TRNA LIGASE, MITOCHONDRIAL"/>
    <property type="match status" value="1"/>
</dbReference>
<dbReference type="Pfam" id="PF08264">
    <property type="entry name" value="Anticodon_1"/>
    <property type="match status" value="1"/>
</dbReference>
<dbReference type="GO" id="GO:0005524">
    <property type="term" value="F:ATP binding"/>
    <property type="evidence" value="ECO:0007669"/>
    <property type="project" value="UniProtKB-UniRule"/>
</dbReference>
<evidence type="ECO:0000259" key="14">
    <source>
        <dbReference type="Pfam" id="PF13603"/>
    </source>
</evidence>
<dbReference type="EMBL" id="VCJR02000002">
    <property type="protein sequence ID" value="NHK28124.1"/>
    <property type="molecule type" value="Genomic_DNA"/>
</dbReference>
<evidence type="ECO:0000256" key="6">
    <source>
        <dbReference type="ARBA" id="ARBA00022917"/>
    </source>
</evidence>
<dbReference type="PROSITE" id="PS00178">
    <property type="entry name" value="AA_TRNA_LIGASE_I"/>
    <property type="match status" value="1"/>
</dbReference>
<dbReference type="Proteomes" id="UP000818603">
    <property type="component" value="Unassembled WGS sequence"/>
</dbReference>
<dbReference type="SUPFAM" id="SSF50677">
    <property type="entry name" value="ValRS/IleRS/LeuRS editing domain"/>
    <property type="match status" value="1"/>
</dbReference>
<proteinExistence type="inferred from homology"/>
<dbReference type="GO" id="GO:0005829">
    <property type="term" value="C:cytosol"/>
    <property type="evidence" value="ECO:0007669"/>
    <property type="project" value="TreeGrafter"/>
</dbReference>
<dbReference type="InterPro" id="IPR015413">
    <property type="entry name" value="Methionyl/Leucyl_tRNA_Synth"/>
</dbReference>
<dbReference type="RefSeq" id="WP_155139866.1">
    <property type="nucleotide sequence ID" value="NZ_BMGZ01000002.1"/>
</dbReference>
<evidence type="ECO:0000256" key="8">
    <source>
        <dbReference type="ARBA" id="ARBA00047469"/>
    </source>
</evidence>
<keyword evidence="4 9" id="KW-0547">Nucleotide-binding</keyword>
<comment type="similarity">
    <text evidence="1 9 10">Belongs to the class-I aminoacyl-tRNA synthetase family.</text>
</comment>
<reference evidence="16 18" key="2">
    <citation type="submission" date="2020-02" db="EMBL/GenBank/DDBJ databases">
        <title>Genome sequence of Parvularcula flava strain NH6-79.</title>
        <authorList>
            <person name="Abdul Karim M.H."/>
            <person name="Lam M.Q."/>
            <person name="Chen S.J."/>
            <person name="Yahya A."/>
            <person name="Shahir S."/>
            <person name="Shamsir M.S."/>
            <person name="Chong C.S."/>
        </authorList>
    </citation>
    <scope>NUCLEOTIDE SEQUENCE [LARGE SCALE GENOMIC DNA]</scope>
    <source>
        <strain evidence="16 18">NH6-79</strain>
    </source>
</reference>
<feature type="domain" description="Aminoacyl-tRNA synthetase class Ia" evidence="11">
    <location>
        <begin position="624"/>
        <end position="665"/>
    </location>
</feature>
<dbReference type="Gene3D" id="3.40.50.620">
    <property type="entry name" value="HUPs"/>
    <property type="match status" value="2"/>
</dbReference>
<evidence type="ECO:0000256" key="1">
    <source>
        <dbReference type="ARBA" id="ARBA00005594"/>
    </source>
</evidence>
<dbReference type="FunFam" id="1.10.730.10:FF:000002">
    <property type="entry name" value="Leucine--tRNA ligase"/>
    <property type="match status" value="1"/>
</dbReference>
<dbReference type="Pfam" id="PF09334">
    <property type="entry name" value="tRNA-synt_1g"/>
    <property type="match status" value="1"/>
</dbReference>
<evidence type="ECO:0000256" key="3">
    <source>
        <dbReference type="ARBA" id="ARBA00022598"/>
    </source>
</evidence>
<dbReference type="InterPro" id="IPR014729">
    <property type="entry name" value="Rossmann-like_a/b/a_fold"/>
</dbReference>
<dbReference type="InterPro" id="IPR001412">
    <property type="entry name" value="aa-tRNA-synth_I_CS"/>
</dbReference>
<keyword evidence="6 9" id="KW-0648">Protein biosynthesis</keyword>
<accession>A0A8J3ER16</accession>
<evidence type="ECO:0000256" key="5">
    <source>
        <dbReference type="ARBA" id="ARBA00022840"/>
    </source>
</evidence>
<keyword evidence="7 9" id="KW-0030">Aminoacyl-tRNA synthetase</keyword>